<dbReference type="Proteomes" id="UP001221411">
    <property type="component" value="Unassembled WGS sequence"/>
</dbReference>
<keyword evidence="3" id="KW-1185">Reference proteome</keyword>
<organism evidence="2 3">
    <name type="scientific">Polyangium mundeleinium</name>
    <dbReference type="NCBI Taxonomy" id="2995306"/>
    <lineage>
        <taxon>Bacteria</taxon>
        <taxon>Pseudomonadati</taxon>
        <taxon>Myxococcota</taxon>
        <taxon>Polyangia</taxon>
        <taxon>Polyangiales</taxon>
        <taxon>Polyangiaceae</taxon>
        <taxon>Polyangium</taxon>
    </lineage>
</organism>
<name>A0ABT5F5B0_9BACT</name>
<comment type="caution">
    <text evidence="2">The sequence shown here is derived from an EMBL/GenBank/DDBJ whole genome shotgun (WGS) entry which is preliminary data.</text>
</comment>
<evidence type="ECO:0000256" key="1">
    <source>
        <dbReference type="SAM" id="MobiDB-lite"/>
    </source>
</evidence>
<protein>
    <submittedName>
        <fullName evidence="2">Uncharacterized protein</fullName>
    </submittedName>
</protein>
<gene>
    <name evidence="2" type="ORF">POL67_48595</name>
</gene>
<evidence type="ECO:0000313" key="2">
    <source>
        <dbReference type="EMBL" id="MDC0749284.1"/>
    </source>
</evidence>
<sequence>MRNLTLGDLRLSLRDLLDTRVDELRLSKTGKLYEPRLRKKQKEIEDIPDPALKQAPLATELASTDEQHDGFGSAIHYICLAVEAHPSLPTAKKNAAQRIRETFVPQLGVLRRPYADEAAAALDLRKDLDTLQSDLITITTPGGGSLLAWAHDFVAAGDSIDTLLRERAKLLAGAENASVTAPLRGATVGLLGRFRDALRDELEEEGSPLSARHEASIFSYIDKLSADRARAASQSPDPPEDATLPTQP</sequence>
<reference evidence="2 3" key="1">
    <citation type="submission" date="2022-11" db="EMBL/GenBank/DDBJ databases">
        <title>Minimal conservation of predation-associated metabolite biosynthetic gene clusters underscores biosynthetic potential of Myxococcota including descriptions for ten novel species: Archangium lansinium sp. nov., Myxococcus landrumus sp. nov., Nannocystis bai.</title>
        <authorList>
            <person name="Ahearne A."/>
            <person name="Stevens C."/>
            <person name="Dowd S."/>
        </authorList>
    </citation>
    <scope>NUCLEOTIDE SEQUENCE [LARGE SCALE GENOMIC DNA]</scope>
    <source>
        <strain evidence="2 3">RJM3</strain>
    </source>
</reference>
<dbReference type="RefSeq" id="WP_271928959.1">
    <property type="nucleotide sequence ID" value="NZ_JAQNDO010000001.1"/>
</dbReference>
<proteinExistence type="predicted"/>
<feature type="region of interest" description="Disordered" evidence="1">
    <location>
        <begin position="228"/>
        <end position="248"/>
    </location>
</feature>
<evidence type="ECO:0000313" key="3">
    <source>
        <dbReference type="Proteomes" id="UP001221411"/>
    </source>
</evidence>
<accession>A0ABT5F5B0</accession>
<dbReference type="EMBL" id="JAQNDO010000001">
    <property type="protein sequence ID" value="MDC0749284.1"/>
    <property type="molecule type" value="Genomic_DNA"/>
</dbReference>